<reference evidence="1" key="1">
    <citation type="journal article" date="2020" name="Cell">
        <title>Large-Scale Comparative Analyses of Tick Genomes Elucidate Their Genetic Diversity and Vector Capacities.</title>
        <authorList>
            <consortium name="Tick Genome and Microbiome Consortium (TIGMIC)"/>
            <person name="Jia N."/>
            <person name="Wang J."/>
            <person name="Shi W."/>
            <person name="Du L."/>
            <person name="Sun Y."/>
            <person name="Zhan W."/>
            <person name="Jiang J.F."/>
            <person name="Wang Q."/>
            <person name="Zhang B."/>
            <person name="Ji P."/>
            <person name="Bell-Sakyi L."/>
            <person name="Cui X.M."/>
            <person name="Yuan T.T."/>
            <person name="Jiang B.G."/>
            <person name="Yang W.F."/>
            <person name="Lam T.T."/>
            <person name="Chang Q.C."/>
            <person name="Ding S.J."/>
            <person name="Wang X.J."/>
            <person name="Zhu J.G."/>
            <person name="Ruan X.D."/>
            <person name="Zhao L."/>
            <person name="Wei J.T."/>
            <person name="Ye R.Z."/>
            <person name="Que T.C."/>
            <person name="Du C.H."/>
            <person name="Zhou Y.H."/>
            <person name="Cheng J.X."/>
            <person name="Dai P.F."/>
            <person name="Guo W.B."/>
            <person name="Han X.H."/>
            <person name="Huang E.J."/>
            <person name="Li L.F."/>
            <person name="Wei W."/>
            <person name="Gao Y.C."/>
            <person name="Liu J.Z."/>
            <person name="Shao H.Z."/>
            <person name="Wang X."/>
            <person name="Wang C.C."/>
            <person name="Yang T.C."/>
            <person name="Huo Q.B."/>
            <person name="Li W."/>
            <person name="Chen H.Y."/>
            <person name="Chen S.E."/>
            <person name="Zhou L.G."/>
            <person name="Ni X.B."/>
            <person name="Tian J.H."/>
            <person name="Sheng Y."/>
            <person name="Liu T."/>
            <person name="Pan Y.S."/>
            <person name="Xia L.Y."/>
            <person name="Li J."/>
            <person name="Zhao F."/>
            <person name="Cao W.C."/>
        </authorList>
    </citation>
    <scope>NUCLEOTIDE SEQUENCE</scope>
    <source>
        <strain evidence="1">Rsan-2018</strain>
    </source>
</reference>
<accession>A0A9D4YMV3</accession>
<name>A0A9D4YMV3_RHISA</name>
<dbReference type="EMBL" id="JABSTV010001245">
    <property type="protein sequence ID" value="KAH7983188.1"/>
    <property type="molecule type" value="Genomic_DNA"/>
</dbReference>
<protein>
    <submittedName>
        <fullName evidence="1">Uncharacterized protein</fullName>
    </submittedName>
</protein>
<proteinExistence type="predicted"/>
<dbReference type="AlphaFoldDB" id="A0A9D4YMV3"/>
<evidence type="ECO:0000313" key="1">
    <source>
        <dbReference type="EMBL" id="KAH7983188.1"/>
    </source>
</evidence>
<comment type="caution">
    <text evidence="1">The sequence shown here is derived from an EMBL/GenBank/DDBJ whole genome shotgun (WGS) entry which is preliminary data.</text>
</comment>
<gene>
    <name evidence="1" type="ORF">HPB52_009948</name>
</gene>
<sequence length="70" mass="8129">MEHSSVRPERFFRYPLPTWEGRLTASLTATKHRELAVRATEFTHEFTAADRRRLWGELSDALKSEGPVTK</sequence>
<organism evidence="1 2">
    <name type="scientific">Rhipicephalus sanguineus</name>
    <name type="common">Brown dog tick</name>
    <name type="synonym">Ixodes sanguineus</name>
    <dbReference type="NCBI Taxonomy" id="34632"/>
    <lineage>
        <taxon>Eukaryota</taxon>
        <taxon>Metazoa</taxon>
        <taxon>Ecdysozoa</taxon>
        <taxon>Arthropoda</taxon>
        <taxon>Chelicerata</taxon>
        <taxon>Arachnida</taxon>
        <taxon>Acari</taxon>
        <taxon>Parasitiformes</taxon>
        <taxon>Ixodida</taxon>
        <taxon>Ixodoidea</taxon>
        <taxon>Ixodidae</taxon>
        <taxon>Rhipicephalinae</taxon>
        <taxon>Rhipicephalus</taxon>
        <taxon>Rhipicephalus</taxon>
    </lineage>
</organism>
<reference evidence="1" key="2">
    <citation type="submission" date="2021-09" db="EMBL/GenBank/DDBJ databases">
        <authorList>
            <person name="Jia N."/>
            <person name="Wang J."/>
            <person name="Shi W."/>
            <person name="Du L."/>
            <person name="Sun Y."/>
            <person name="Zhan W."/>
            <person name="Jiang J."/>
            <person name="Wang Q."/>
            <person name="Zhang B."/>
            <person name="Ji P."/>
            <person name="Sakyi L.B."/>
            <person name="Cui X."/>
            <person name="Yuan T."/>
            <person name="Jiang B."/>
            <person name="Yang W."/>
            <person name="Lam T.T.-Y."/>
            <person name="Chang Q."/>
            <person name="Ding S."/>
            <person name="Wang X."/>
            <person name="Zhu J."/>
            <person name="Ruan X."/>
            <person name="Zhao L."/>
            <person name="Wei J."/>
            <person name="Que T."/>
            <person name="Du C."/>
            <person name="Cheng J."/>
            <person name="Dai P."/>
            <person name="Han X."/>
            <person name="Huang E."/>
            <person name="Gao Y."/>
            <person name="Liu J."/>
            <person name="Shao H."/>
            <person name="Ye R."/>
            <person name="Li L."/>
            <person name="Wei W."/>
            <person name="Wang X."/>
            <person name="Wang C."/>
            <person name="Huo Q."/>
            <person name="Li W."/>
            <person name="Guo W."/>
            <person name="Chen H."/>
            <person name="Chen S."/>
            <person name="Zhou L."/>
            <person name="Zhou L."/>
            <person name="Ni X."/>
            <person name="Tian J."/>
            <person name="Zhou Y."/>
            <person name="Sheng Y."/>
            <person name="Liu T."/>
            <person name="Pan Y."/>
            <person name="Xia L."/>
            <person name="Li J."/>
            <person name="Zhao F."/>
            <person name="Cao W."/>
        </authorList>
    </citation>
    <scope>NUCLEOTIDE SEQUENCE</scope>
    <source>
        <strain evidence="1">Rsan-2018</strain>
        <tissue evidence="1">Larvae</tissue>
    </source>
</reference>
<dbReference type="Proteomes" id="UP000821837">
    <property type="component" value="Chromosome 1"/>
</dbReference>
<keyword evidence="2" id="KW-1185">Reference proteome</keyword>
<evidence type="ECO:0000313" key="2">
    <source>
        <dbReference type="Proteomes" id="UP000821837"/>
    </source>
</evidence>